<evidence type="ECO:0000256" key="1">
    <source>
        <dbReference type="SAM" id="MobiDB-lite"/>
    </source>
</evidence>
<organism evidence="5 6">
    <name type="scientific">Eragrostis curvula</name>
    <name type="common">weeping love grass</name>
    <dbReference type="NCBI Taxonomy" id="38414"/>
    <lineage>
        <taxon>Eukaryota</taxon>
        <taxon>Viridiplantae</taxon>
        <taxon>Streptophyta</taxon>
        <taxon>Embryophyta</taxon>
        <taxon>Tracheophyta</taxon>
        <taxon>Spermatophyta</taxon>
        <taxon>Magnoliopsida</taxon>
        <taxon>Liliopsida</taxon>
        <taxon>Poales</taxon>
        <taxon>Poaceae</taxon>
        <taxon>PACMAD clade</taxon>
        <taxon>Chloridoideae</taxon>
        <taxon>Eragrostideae</taxon>
        <taxon>Eragrostidinae</taxon>
        <taxon>Eragrostis</taxon>
    </lineage>
</organism>
<evidence type="ECO:0000259" key="4">
    <source>
        <dbReference type="Pfam" id="PF14368"/>
    </source>
</evidence>
<evidence type="ECO:0000313" key="6">
    <source>
        <dbReference type="Proteomes" id="UP000324897"/>
    </source>
</evidence>
<dbReference type="Proteomes" id="UP000324897">
    <property type="component" value="Chromosome 3"/>
</dbReference>
<dbReference type="InterPro" id="IPR036312">
    <property type="entry name" value="Bifun_inhib/LTP/seed_sf"/>
</dbReference>
<keyword evidence="2" id="KW-0472">Membrane</keyword>
<name>A0A5J9TCH8_9POAL</name>
<feature type="chain" id="PRO_5023868869" description="Bifunctional inhibitor/plant lipid transfer protein/seed storage helical domain-containing protein" evidence="3">
    <location>
        <begin position="29"/>
        <end position="229"/>
    </location>
</feature>
<feature type="non-terminal residue" evidence="5">
    <location>
        <position position="1"/>
    </location>
</feature>
<dbReference type="AlphaFoldDB" id="A0A5J9TCH8"/>
<evidence type="ECO:0000256" key="3">
    <source>
        <dbReference type="SAM" id="SignalP"/>
    </source>
</evidence>
<feature type="domain" description="Bifunctional inhibitor/plant lipid transfer protein/seed storage helical" evidence="4">
    <location>
        <begin position="23"/>
        <end position="87"/>
    </location>
</feature>
<proteinExistence type="predicted"/>
<reference evidence="5 6" key="1">
    <citation type="journal article" date="2019" name="Sci. Rep.">
        <title>A high-quality genome of Eragrostis curvula grass provides insights into Poaceae evolution and supports new strategies to enhance forage quality.</title>
        <authorList>
            <person name="Carballo J."/>
            <person name="Santos B.A.C.M."/>
            <person name="Zappacosta D."/>
            <person name="Garbus I."/>
            <person name="Selva J.P."/>
            <person name="Gallo C.A."/>
            <person name="Diaz A."/>
            <person name="Albertini E."/>
            <person name="Caccamo M."/>
            <person name="Echenique V."/>
        </authorList>
    </citation>
    <scope>NUCLEOTIDE SEQUENCE [LARGE SCALE GENOMIC DNA]</scope>
    <source>
        <strain evidence="6">cv. Victoria</strain>
        <tissue evidence="5">Leaf</tissue>
    </source>
</reference>
<sequence>MIARLLTKAITLHLLLLVGVALSTSAGAQMATFLPNCNFQEVSLAPCMATAGAGAGNISGACCSSLNSALDAGHRCVCSLLLSNPVFASLVTNLLPLPLLLPLPGCFLYAPSLAACQAAAMTSAPPTATSAVASAGGAARMADPRADPAAVTPSSEKKSAGPEKAGQDTSTTGDGTGEVTPLPARSLSLSNASRRHPGQGTAYALAFVAAIAVSWINCITVSFIGYSQS</sequence>
<protein>
    <recommendedName>
        <fullName evidence="4">Bifunctional inhibitor/plant lipid transfer protein/seed storage helical domain-containing protein</fullName>
    </recommendedName>
</protein>
<comment type="caution">
    <text evidence="5">The sequence shown here is derived from an EMBL/GenBank/DDBJ whole genome shotgun (WGS) entry which is preliminary data.</text>
</comment>
<feature type="region of interest" description="Disordered" evidence="1">
    <location>
        <begin position="143"/>
        <end position="183"/>
    </location>
</feature>
<dbReference type="OrthoDB" id="691337at2759"/>
<keyword evidence="2" id="KW-1133">Transmembrane helix</keyword>
<dbReference type="SUPFAM" id="SSF47699">
    <property type="entry name" value="Bifunctional inhibitor/lipid-transfer protein/seed storage 2S albumin"/>
    <property type="match status" value="1"/>
</dbReference>
<feature type="signal peptide" evidence="3">
    <location>
        <begin position="1"/>
        <end position="28"/>
    </location>
</feature>
<accession>A0A5J9TCH8</accession>
<evidence type="ECO:0000256" key="2">
    <source>
        <dbReference type="SAM" id="Phobius"/>
    </source>
</evidence>
<keyword evidence="3" id="KW-0732">Signal</keyword>
<keyword evidence="6" id="KW-1185">Reference proteome</keyword>
<dbReference type="Gramene" id="TVU09012">
    <property type="protein sequence ID" value="TVU09012"/>
    <property type="gene ID" value="EJB05_42449"/>
</dbReference>
<dbReference type="Pfam" id="PF14368">
    <property type="entry name" value="LTP_2"/>
    <property type="match status" value="1"/>
</dbReference>
<feature type="transmembrane region" description="Helical" evidence="2">
    <location>
        <begin position="202"/>
        <end position="226"/>
    </location>
</feature>
<dbReference type="InterPro" id="IPR016140">
    <property type="entry name" value="Bifunc_inhib/LTP/seed_store"/>
</dbReference>
<keyword evidence="2" id="KW-0812">Transmembrane</keyword>
<evidence type="ECO:0000313" key="5">
    <source>
        <dbReference type="EMBL" id="TVU09012.1"/>
    </source>
</evidence>
<gene>
    <name evidence="5" type="ORF">EJB05_42449</name>
</gene>
<dbReference type="CDD" id="cd00010">
    <property type="entry name" value="AAI_LTSS"/>
    <property type="match status" value="1"/>
</dbReference>
<dbReference type="EMBL" id="RWGY01000039">
    <property type="protein sequence ID" value="TVU09012.1"/>
    <property type="molecule type" value="Genomic_DNA"/>
</dbReference>